<dbReference type="GO" id="GO:0015671">
    <property type="term" value="P:oxygen transport"/>
    <property type="evidence" value="ECO:0000318"/>
    <property type="project" value="GO_Central"/>
</dbReference>
<dbReference type="EMBL" id="EAAA01001812">
    <property type="status" value="NOT_ANNOTATED_CDS"/>
    <property type="molecule type" value="Genomic_DNA"/>
</dbReference>
<dbReference type="SUPFAM" id="SSF46458">
    <property type="entry name" value="Globin-like"/>
    <property type="match status" value="1"/>
</dbReference>
<dbReference type="GO" id="GO:0046872">
    <property type="term" value="F:metal ion binding"/>
    <property type="evidence" value="ECO:0007669"/>
    <property type="project" value="UniProtKB-KW"/>
</dbReference>
<dbReference type="Proteomes" id="UP000008144">
    <property type="component" value="Chromosome 3"/>
</dbReference>
<keyword evidence="2 7" id="KW-0813">Transport</keyword>
<dbReference type="GO" id="GO:0020037">
    <property type="term" value="F:heme binding"/>
    <property type="evidence" value="ECO:0007669"/>
    <property type="project" value="InterPro"/>
</dbReference>
<keyword evidence="5" id="KW-0479">Metal-binding</keyword>
<reference evidence="9" key="3">
    <citation type="submission" date="2025-08" db="UniProtKB">
        <authorList>
            <consortium name="Ensembl"/>
        </authorList>
    </citation>
    <scope>IDENTIFICATION</scope>
</reference>
<dbReference type="PANTHER" id="PTHR46458">
    <property type="entry name" value="BLR2807 PROTEIN"/>
    <property type="match status" value="1"/>
</dbReference>
<reference evidence="9" key="2">
    <citation type="journal article" date="2008" name="Genome Biol.">
        <title>Improved genome assembly and evidence-based global gene model set for the chordate Ciona intestinalis: new insight into intron and operon populations.</title>
        <authorList>
            <person name="Satou Y."/>
            <person name="Mineta K."/>
            <person name="Ogasawara M."/>
            <person name="Sasakura Y."/>
            <person name="Shoguchi E."/>
            <person name="Ueno K."/>
            <person name="Yamada L."/>
            <person name="Matsumoto J."/>
            <person name="Wasserscheid J."/>
            <person name="Dewar K."/>
            <person name="Wiley G.B."/>
            <person name="Macmil S.L."/>
            <person name="Roe B.A."/>
            <person name="Zeller R.W."/>
            <person name="Hastings K.E."/>
            <person name="Lemaire P."/>
            <person name="Lindquist E."/>
            <person name="Endo T."/>
            <person name="Hotta K."/>
            <person name="Inaba K."/>
        </authorList>
    </citation>
    <scope>NUCLEOTIDE SEQUENCE [LARGE SCALE GENOMIC DNA]</scope>
    <source>
        <strain evidence="9">wild type</strain>
    </source>
</reference>
<evidence type="ECO:0000256" key="2">
    <source>
        <dbReference type="ARBA" id="ARBA00022448"/>
    </source>
</evidence>
<proteinExistence type="inferred from homology"/>
<evidence type="ECO:0000256" key="6">
    <source>
        <dbReference type="ARBA" id="ARBA00023004"/>
    </source>
</evidence>
<dbReference type="STRING" id="7719.ENSCINP00000013341"/>
<dbReference type="Ensembl" id="ENSCINT00000013341.3">
    <property type="protein sequence ID" value="ENSCINP00000013341.3"/>
    <property type="gene ID" value="ENSCING00000006495.3"/>
</dbReference>
<keyword evidence="10" id="KW-1185">Reference proteome</keyword>
<name>F6Q119_CIOIN</name>
<dbReference type="InterPro" id="IPR012292">
    <property type="entry name" value="Globin/Proto"/>
</dbReference>
<sequence>MSLTSEQVVLLRSSWQTIGKLGMSNVGLAVLHRLFNDVPETLPFFHSVLSPTQQTEIEVLKSNAKVVRHASRVGLSIDKIINLLDNGEELVKYLLFLGKVHVKRSIPRKYFSAMGPVLLSVISAVLEKDLDAPVMQAWATAYGVIEKGIIDGM</sequence>
<dbReference type="Gene3D" id="1.10.490.10">
    <property type="entry name" value="Globins"/>
    <property type="match status" value="1"/>
</dbReference>
<keyword evidence="6" id="KW-0408">Iron</keyword>
<dbReference type="HOGENOM" id="CLU_003827_13_4_1"/>
<reference evidence="9" key="4">
    <citation type="submission" date="2025-09" db="UniProtKB">
        <authorList>
            <consortium name="Ensembl"/>
        </authorList>
    </citation>
    <scope>IDENTIFICATION</scope>
</reference>
<evidence type="ECO:0000256" key="3">
    <source>
        <dbReference type="ARBA" id="ARBA00022617"/>
    </source>
</evidence>
<dbReference type="CDD" id="cd01040">
    <property type="entry name" value="Mb-like"/>
    <property type="match status" value="1"/>
</dbReference>
<dbReference type="InterPro" id="IPR050532">
    <property type="entry name" value="Globin-like_OT"/>
</dbReference>
<evidence type="ECO:0000256" key="7">
    <source>
        <dbReference type="RuleBase" id="RU000356"/>
    </source>
</evidence>
<dbReference type="FunCoup" id="F6Q119">
    <property type="interactions" value="1"/>
</dbReference>
<dbReference type="OMA" id="WKQLFTF"/>
<comment type="similarity">
    <text evidence="1 7">Belongs to the globin family.</text>
</comment>
<evidence type="ECO:0000256" key="1">
    <source>
        <dbReference type="ARBA" id="ARBA00008705"/>
    </source>
</evidence>
<dbReference type="GeneTree" id="ENSGT00530000064718"/>
<keyword evidence="3 7" id="KW-0349">Heme</keyword>
<keyword evidence="4 7" id="KW-0561">Oxygen transport</keyword>
<dbReference type="InterPro" id="IPR044399">
    <property type="entry name" value="Mb-like_M"/>
</dbReference>
<evidence type="ECO:0000256" key="5">
    <source>
        <dbReference type="ARBA" id="ARBA00022723"/>
    </source>
</evidence>
<evidence type="ECO:0000256" key="4">
    <source>
        <dbReference type="ARBA" id="ARBA00022621"/>
    </source>
</evidence>
<accession>F6Q119</accession>
<dbReference type="GO" id="GO:0005344">
    <property type="term" value="F:oxygen carrier activity"/>
    <property type="evidence" value="ECO:0000318"/>
    <property type="project" value="GO_Central"/>
</dbReference>
<dbReference type="PROSITE" id="PS01033">
    <property type="entry name" value="GLOBIN"/>
    <property type="match status" value="1"/>
</dbReference>
<evidence type="ECO:0000259" key="8">
    <source>
        <dbReference type="PROSITE" id="PS01033"/>
    </source>
</evidence>
<evidence type="ECO:0000313" key="10">
    <source>
        <dbReference type="Proteomes" id="UP000008144"/>
    </source>
</evidence>
<organism evidence="9 10">
    <name type="scientific">Ciona intestinalis</name>
    <name type="common">Transparent sea squirt</name>
    <name type="synonym">Ascidia intestinalis</name>
    <dbReference type="NCBI Taxonomy" id="7719"/>
    <lineage>
        <taxon>Eukaryota</taxon>
        <taxon>Metazoa</taxon>
        <taxon>Chordata</taxon>
        <taxon>Tunicata</taxon>
        <taxon>Ascidiacea</taxon>
        <taxon>Phlebobranchia</taxon>
        <taxon>Cionidae</taxon>
        <taxon>Ciona</taxon>
    </lineage>
</organism>
<dbReference type="GO" id="GO:0001666">
    <property type="term" value="P:response to hypoxia"/>
    <property type="evidence" value="ECO:0000318"/>
    <property type="project" value="GO_Central"/>
</dbReference>
<dbReference type="GO" id="GO:0019825">
    <property type="term" value="F:oxygen binding"/>
    <property type="evidence" value="ECO:0000318"/>
    <property type="project" value="GO_Central"/>
</dbReference>
<dbReference type="AlphaFoldDB" id="F6Q119"/>
<dbReference type="InParanoid" id="F6Q119"/>
<gene>
    <name evidence="9" type="primary">hb3</name>
</gene>
<dbReference type="PANTHER" id="PTHR46458:SF1">
    <property type="entry name" value="GEO09476P1"/>
    <property type="match status" value="1"/>
</dbReference>
<dbReference type="InterPro" id="IPR000971">
    <property type="entry name" value="Globin"/>
</dbReference>
<evidence type="ECO:0000313" key="9">
    <source>
        <dbReference type="Ensembl" id="ENSCINP00000013341.3"/>
    </source>
</evidence>
<dbReference type="InterPro" id="IPR009050">
    <property type="entry name" value="Globin-like_sf"/>
</dbReference>
<feature type="domain" description="Globin" evidence="8">
    <location>
        <begin position="2"/>
        <end position="153"/>
    </location>
</feature>
<reference evidence="10" key="1">
    <citation type="journal article" date="2002" name="Science">
        <title>The draft genome of Ciona intestinalis: insights into chordate and vertebrate origins.</title>
        <authorList>
            <person name="Dehal P."/>
            <person name="Satou Y."/>
            <person name="Campbell R.K."/>
            <person name="Chapman J."/>
            <person name="Degnan B."/>
            <person name="De Tomaso A."/>
            <person name="Davidson B."/>
            <person name="Di Gregorio A."/>
            <person name="Gelpke M."/>
            <person name="Goodstein D.M."/>
            <person name="Harafuji N."/>
            <person name="Hastings K.E."/>
            <person name="Ho I."/>
            <person name="Hotta K."/>
            <person name="Huang W."/>
            <person name="Kawashima T."/>
            <person name="Lemaire P."/>
            <person name="Martinez D."/>
            <person name="Meinertzhagen I.A."/>
            <person name="Necula S."/>
            <person name="Nonaka M."/>
            <person name="Putnam N."/>
            <person name="Rash S."/>
            <person name="Saiga H."/>
            <person name="Satake M."/>
            <person name="Terry A."/>
            <person name="Yamada L."/>
            <person name="Wang H.G."/>
            <person name="Awazu S."/>
            <person name="Azumi K."/>
            <person name="Boore J."/>
            <person name="Branno M."/>
            <person name="Chin-Bow S."/>
            <person name="DeSantis R."/>
            <person name="Doyle S."/>
            <person name="Francino P."/>
            <person name="Keys D.N."/>
            <person name="Haga S."/>
            <person name="Hayashi H."/>
            <person name="Hino K."/>
            <person name="Imai K.S."/>
            <person name="Inaba K."/>
            <person name="Kano S."/>
            <person name="Kobayashi K."/>
            <person name="Kobayashi M."/>
            <person name="Lee B.I."/>
            <person name="Makabe K.W."/>
            <person name="Manohar C."/>
            <person name="Matassi G."/>
            <person name="Medina M."/>
            <person name="Mochizuki Y."/>
            <person name="Mount S."/>
            <person name="Morishita T."/>
            <person name="Miura S."/>
            <person name="Nakayama A."/>
            <person name="Nishizaka S."/>
            <person name="Nomoto H."/>
            <person name="Ohta F."/>
            <person name="Oishi K."/>
            <person name="Rigoutsos I."/>
            <person name="Sano M."/>
            <person name="Sasaki A."/>
            <person name="Sasakura Y."/>
            <person name="Shoguchi E."/>
            <person name="Shin-i T."/>
            <person name="Spagnuolo A."/>
            <person name="Stainier D."/>
            <person name="Suzuki M.M."/>
            <person name="Tassy O."/>
            <person name="Takatori N."/>
            <person name="Tokuoka M."/>
            <person name="Yagi K."/>
            <person name="Yoshizaki F."/>
            <person name="Wada S."/>
            <person name="Zhang C."/>
            <person name="Hyatt P.D."/>
            <person name="Larimer F."/>
            <person name="Detter C."/>
            <person name="Doggett N."/>
            <person name="Glavina T."/>
            <person name="Hawkins T."/>
            <person name="Richardson P."/>
            <person name="Lucas S."/>
            <person name="Kohara Y."/>
            <person name="Levine M."/>
            <person name="Satoh N."/>
            <person name="Rokhsar D.S."/>
        </authorList>
    </citation>
    <scope>NUCLEOTIDE SEQUENCE [LARGE SCALE GENOMIC DNA]</scope>
</reference>
<dbReference type="Pfam" id="PF00042">
    <property type="entry name" value="Globin"/>
    <property type="match status" value="1"/>
</dbReference>
<protein>
    <submittedName>
        <fullName evidence="9">Globin</fullName>
    </submittedName>
</protein>